<dbReference type="PANTHER" id="PTHR23346">
    <property type="entry name" value="TRANSLATIONAL ACTIVATOR GCN1-RELATED"/>
    <property type="match status" value="1"/>
</dbReference>
<evidence type="ECO:0000313" key="9">
    <source>
        <dbReference type="Proteomes" id="UP000239899"/>
    </source>
</evidence>
<protein>
    <submittedName>
        <fullName evidence="8">Proteasome-associated ECM29-like protein isoform X1</fullName>
    </submittedName>
</protein>
<keyword evidence="2" id="KW-0963">Cytoplasm</keyword>
<comment type="caution">
    <text evidence="8">The sequence shown here is derived from an EMBL/GenBank/DDBJ whole genome shotgun (WGS) entry which is preliminary data.</text>
</comment>
<organism evidence="8 9">
    <name type="scientific">Chlorella sorokiniana</name>
    <name type="common">Freshwater green alga</name>
    <dbReference type="NCBI Taxonomy" id="3076"/>
    <lineage>
        <taxon>Eukaryota</taxon>
        <taxon>Viridiplantae</taxon>
        <taxon>Chlorophyta</taxon>
        <taxon>core chlorophytes</taxon>
        <taxon>Trebouxiophyceae</taxon>
        <taxon>Chlorellales</taxon>
        <taxon>Chlorellaceae</taxon>
        <taxon>Chlorella clade</taxon>
        <taxon>Chlorella</taxon>
    </lineage>
</organism>
<feature type="region of interest" description="Disordered" evidence="5">
    <location>
        <begin position="168"/>
        <end position="198"/>
    </location>
</feature>
<feature type="region of interest" description="Disordered" evidence="5">
    <location>
        <begin position="1910"/>
        <end position="1943"/>
    </location>
</feature>
<keyword evidence="3" id="KW-0677">Repeat</keyword>
<dbReference type="GO" id="GO:0005634">
    <property type="term" value="C:nucleus"/>
    <property type="evidence" value="ECO:0007669"/>
    <property type="project" value="TreeGrafter"/>
</dbReference>
<feature type="compositionally biased region" description="Low complexity" evidence="5">
    <location>
        <begin position="1917"/>
        <end position="1933"/>
    </location>
</feature>
<evidence type="ECO:0000313" key="8">
    <source>
        <dbReference type="EMBL" id="PRW21127.1"/>
    </source>
</evidence>
<evidence type="ECO:0000256" key="2">
    <source>
        <dbReference type="ARBA" id="ARBA00022490"/>
    </source>
</evidence>
<dbReference type="Pfam" id="PF13001">
    <property type="entry name" value="ECM29_N"/>
    <property type="match status" value="2"/>
</dbReference>
<sequence>MAAPAADEEVEGLSRVLTRLALTEDDKLEQVLSRLLPIVIGKLGPGASPAAQKKVLEILSHANKRTRALPTLRLPLRELAELYAAPGTAVMARSFAVVYLEQAVARAAPEERFAQLATLLAGLSTRPAQHQAMLLRMAAQCLEHMASGAASSASGSEQQFAAAYPFLQQPQQQQQQQQAGEGEAAGGERPPALEVGSTAAPAAAAAAATAAADRRLILQFALQLMLYQPPSAKGPSNPLQAGREPAPMEVDAPAAGPPAGMSRADVAAVEGKQAPAGDALLRQKLGFLNFSFAAGWDPTEMLPVYLAAACDPSEQVSRRGDELLKKRCGVDSHKPPVNLEDPAVVEPLFELFHGTADDESLPEEARRAPAGVALRARLLSLFCRSVAAANCFPHSLTTVTVCLYSPQTTPRLRQGGMEFAVWVFKHAAPEQLAPAAGSILDGLLQLLDDGAARGLDVTGLTLRGFTYQAVGQLAQRQPQAFAGRTDIAARFFSALATEPAGVRAAVQEATASLAAAFRGAQGDTAEALQQLLADSIAQQQPEPVRMAALQWAIKLFPFGHIPARYLCMLAAADPRFQISEAALEGLNPGKFAAAPGSGGSGSATGAGGSASGGRGAGGKGGSAALPAYPPFEAVLAYLQKAVPQLGRRPAEGGELPLPPKALLAAIAFLESCRRAAGGSSTTAGGGAMTAESAAAYLQLLENALLPAAPSELHAAALAATLSVAAAQRAAFAAAYAADPGRQAVLLRLSGHVDAAARQAAAQLLGLLVAPGTALPAQHAQQAQRAVALCEALLSTLRAGGPDGAKHAKQEALEGAAAAAGYVAANLLQGSLPLPEDMVPSLLQQLRLLLEAPASAAPAAATTTAGGSSLRAAAALALGIASLPFAPVGNSSGSAAAEPQQQLQRGLPDAAGVAAATASLLEDKDPKVAKKAAAALGYLCFGHSGQQPASAAAATAPAPTAELAAAAAEGAQPDSDAPAGAAGVAAAKVAGSGSDGVLQPSVAALLGLRTSKNEEVLFAVGEALCFCFGGVSVTPDTILHTPFASLAAWRQEQEEAAAVGAAGAAQQQQQQGGDAMEVEAPAAAGSTDGGSAGASGAYTVAGAAASPAQAAVQQQILGAVMEECLLNSRTEVRCAGAVWLVSLLLHCRRHPRLVPLLPEAQQALSQLLGDQNELTQEMASRGLAAVYDMADADTRQALLDSLMATLSGAPQKRRAVKLTEDSQLFEAGQLGAAPGGGGLTTYKELCSLATELNQPELVYRFMELANHQQAVNSSRGAAFGFASIARLAGEQLGPKLAAIIPRLYRYLYDPNGKVRDAMAHIWHALLDDPKAAVTQHFDAIMKALLADMGGGQWRVREAASLATADLLQGRRWEELAPHFEALWGMTLRVIDDIKESVRVAGVNLARTVRGLTLRLADRELTPPAQGRQAIAIALPLLLEKGACRSVGLPSVCLSVGLGSRQAIAIALPLLLEKGLPSQVPEVQALALDTTCKLAAAAGPELLRPHMVALVPAMLESLSGLEDSRLNYIEQHAERLGLDAGRLEGARVAASQGGLAGETLDLCARQIDVPTLTELAPKLGALVRRGVGLNTRAGAGRFITQVTRRLGSDVQPLAAQLIRALTEACRADRSAAVRRSYAAAAALLCRHAPAARVNRFVSDALALLAAEDASRDDRYVAGLLLRELGREAADVLASHASEVAPPAFMAQFDDESDVAVVWREVWEESTASSGAGLRLHMGEVVQRVTAGLQSGQWGRKKAAATALSQICQTSGDAIVPHLPAVLDALLKEVPGRIWEGKEAVLGAAGALASACGPSLAPPQRRRLVAALLDAASKKKAAFRKEGLSQLEKALLAFAGSGGAGEAAGSGSGSGGAASGAVSGMAAAAAAEDSGDFYAEVSPLLLELAGSFVEAAQGSASMETDQPQQGAAGTAGTAQHADQEPHPGKAVPAAQVAACLGAAFATAGPDTVRQQADAAAASLASLLGAAGKPADQLASVTAGCRVAERAAAVAGLQGPQAATTAVLSPQQAGTAALLQGALRLTEEGKAAQLREESYKLSGLLLTQLWPALPEEERASVLARLAEAEWREKLPAVQALAAQLAAQLRQLQ</sequence>
<comment type="subcellular location">
    <subcellularLocation>
        <location evidence="1">Cytoplasm</location>
    </subcellularLocation>
</comment>
<dbReference type="GO" id="GO:0000502">
    <property type="term" value="C:proteasome complex"/>
    <property type="evidence" value="ECO:0007669"/>
    <property type="project" value="UniProtKB-KW"/>
</dbReference>
<reference evidence="8 9" key="1">
    <citation type="journal article" date="2018" name="Plant J.">
        <title>Genome sequences of Chlorella sorokiniana UTEX 1602 and Micractinium conductrix SAG 241.80: implications to maltose excretion by a green alga.</title>
        <authorList>
            <person name="Arriola M.B."/>
            <person name="Velmurugan N."/>
            <person name="Zhang Y."/>
            <person name="Plunkett M.H."/>
            <person name="Hondzo H."/>
            <person name="Barney B.M."/>
        </authorList>
    </citation>
    <scope>NUCLEOTIDE SEQUENCE [LARGE SCALE GENOMIC DNA]</scope>
    <source>
        <strain evidence="9">UTEX 1602</strain>
    </source>
</reference>
<keyword evidence="9" id="KW-1185">Reference proteome</keyword>
<dbReference type="GO" id="GO:0005737">
    <property type="term" value="C:cytoplasm"/>
    <property type="evidence" value="ECO:0007669"/>
    <property type="project" value="UniProtKB-SubCell"/>
</dbReference>
<dbReference type="Pfam" id="PF24492">
    <property type="entry name" value="HEAT_ECM29"/>
    <property type="match status" value="1"/>
</dbReference>
<evidence type="ECO:0000259" key="7">
    <source>
        <dbReference type="Pfam" id="PF24492"/>
    </source>
</evidence>
<accession>A0A2P6TER4</accession>
<evidence type="ECO:0000256" key="3">
    <source>
        <dbReference type="ARBA" id="ARBA00022737"/>
    </source>
</evidence>
<dbReference type="EMBL" id="LHPG02000020">
    <property type="protein sequence ID" value="PRW21127.1"/>
    <property type="molecule type" value="Genomic_DNA"/>
</dbReference>
<proteinExistence type="predicted"/>
<dbReference type="InterPro" id="IPR024372">
    <property type="entry name" value="Ecm29_N"/>
</dbReference>
<feature type="domain" description="Proteasome component Ecm29 N-terminal" evidence="6">
    <location>
        <begin position="13"/>
        <end position="173"/>
    </location>
</feature>
<feature type="compositionally biased region" description="Gly residues" evidence="5">
    <location>
        <begin position="596"/>
        <end position="619"/>
    </location>
</feature>
<feature type="region of interest" description="Disordered" evidence="5">
    <location>
        <begin position="1057"/>
        <end position="1088"/>
    </location>
</feature>
<dbReference type="InterPro" id="IPR011989">
    <property type="entry name" value="ARM-like"/>
</dbReference>
<dbReference type="GO" id="GO:0043248">
    <property type="term" value="P:proteasome assembly"/>
    <property type="evidence" value="ECO:0007669"/>
    <property type="project" value="InterPro"/>
</dbReference>
<feature type="compositionally biased region" description="Low complexity" evidence="5">
    <location>
        <begin position="1057"/>
        <end position="1085"/>
    </location>
</feature>
<dbReference type="STRING" id="3076.A0A2P6TER4"/>
<dbReference type="Gene3D" id="1.25.10.10">
    <property type="entry name" value="Leucine-rich Repeat Variant"/>
    <property type="match status" value="3"/>
</dbReference>
<dbReference type="PANTHER" id="PTHR23346:SF19">
    <property type="entry name" value="PROTEASOME ADAPTER AND SCAFFOLD PROTEIN ECM29"/>
    <property type="match status" value="1"/>
</dbReference>
<evidence type="ECO:0000256" key="4">
    <source>
        <dbReference type="ARBA" id="ARBA00022942"/>
    </source>
</evidence>
<dbReference type="OrthoDB" id="513441at2759"/>
<dbReference type="GO" id="GO:0036503">
    <property type="term" value="P:ERAD pathway"/>
    <property type="evidence" value="ECO:0007669"/>
    <property type="project" value="TreeGrafter"/>
</dbReference>
<dbReference type="Proteomes" id="UP000239899">
    <property type="component" value="Unassembled WGS sequence"/>
</dbReference>
<evidence type="ECO:0000259" key="6">
    <source>
        <dbReference type="Pfam" id="PF13001"/>
    </source>
</evidence>
<keyword evidence="4" id="KW-0647">Proteasome</keyword>
<feature type="domain" description="Proteasome adapter and scaffold protein ECM29 HEAT-repeat" evidence="7">
    <location>
        <begin position="1501"/>
        <end position="1658"/>
    </location>
</feature>
<feature type="domain" description="Proteasome component Ecm29 N-terminal" evidence="6">
    <location>
        <begin position="209"/>
        <end position="570"/>
    </location>
</feature>
<dbReference type="InterPro" id="IPR055443">
    <property type="entry name" value="HEAT_ECM29"/>
</dbReference>
<dbReference type="GO" id="GO:0060090">
    <property type="term" value="F:molecular adaptor activity"/>
    <property type="evidence" value="ECO:0007669"/>
    <property type="project" value="InterPro"/>
</dbReference>
<gene>
    <name evidence="8" type="ORF">C2E21_8418</name>
</gene>
<name>A0A2P6TER4_CHLSO</name>
<evidence type="ECO:0000256" key="5">
    <source>
        <dbReference type="SAM" id="MobiDB-lite"/>
    </source>
</evidence>
<dbReference type="SUPFAM" id="SSF48371">
    <property type="entry name" value="ARM repeat"/>
    <property type="match status" value="2"/>
</dbReference>
<evidence type="ECO:0000256" key="1">
    <source>
        <dbReference type="ARBA" id="ARBA00004496"/>
    </source>
</evidence>
<feature type="region of interest" description="Disordered" evidence="5">
    <location>
        <begin position="594"/>
        <end position="619"/>
    </location>
</feature>
<dbReference type="InterPro" id="IPR016024">
    <property type="entry name" value="ARM-type_fold"/>
</dbReference>